<evidence type="ECO:0000256" key="1">
    <source>
        <dbReference type="SAM" id="MobiDB-lite"/>
    </source>
</evidence>
<reference evidence="2" key="1">
    <citation type="journal article" date="2023" name="Science">
        <title>Genome structures resolve the early diversification of teleost fishes.</title>
        <authorList>
            <person name="Parey E."/>
            <person name="Louis A."/>
            <person name="Montfort J."/>
            <person name="Bouchez O."/>
            <person name="Roques C."/>
            <person name="Iampietro C."/>
            <person name="Lluch J."/>
            <person name="Castinel A."/>
            <person name="Donnadieu C."/>
            <person name="Desvignes T."/>
            <person name="Floi Bucao C."/>
            <person name="Jouanno E."/>
            <person name="Wen M."/>
            <person name="Mejri S."/>
            <person name="Dirks R."/>
            <person name="Jansen H."/>
            <person name="Henkel C."/>
            <person name="Chen W.J."/>
            <person name="Zahm M."/>
            <person name="Cabau C."/>
            <person name="Klopp C."/>
            <person name="Thompson A.W."/>
            <person name="Robinson-Rechavi M."/>
            <person name="Braasch I."/>
            <person name="Lecointre G."/>
            <person name="Bobe J."/>
            <person name="Postlethwait J.H."/>
            <person name="Berthelot C."/>
            <person name="Roest Crollius H."/>
            <person name="Guiguen Y."/>
        </authorList>
    </citation>
    <scope>NUCLEOTIDE SEQUENCE</scope>
    <source>
        <strain evidence="2">NC1722</strain>
    </source>
</reference>
<dbReference type="GO" id="GO:0098887">
    <property type="term" value="P:neurotransmitter receptor transport, endosome to postsynaptic membrane"/>
    <property type="evidence" value="ECO:0007669"/>
    <property type="project" value="TreeGrafter"/>
</dbReference>
<feature type="region of interest" description="Disordered" evidence="1">
    <location>
        <begin position="225"/>
        <end position="245"/>
    </location>
</feature>
<dbReference type="AlphaFoldDB" id="A0AAD7S4Q3"/>
<feature type="compositionally biased region" description="Basic and acidic residues" evidence="1">
    <location>
        <begin position="281"/>
        <end position="309"/>
    </location>
</feature>
<dbReference type="InterPro" id="IPR026204">
    <property type="entry name" value="GRIPAP1"/>
</dbReference>
<dbReference type="Proteomes" id="UP001221898">
    <property type="component" value="Unassembled WGS sequence"/>
</dbReference>
<evidence type="ECO:0000313" key="3">
    <source>
        <dbReference type="Proteomes" id="UP001221898"/>
    </source>
</evidence>
<dbReference type="GO" id="GO:1905244">
    <property type="term" value="P:regulation of modification of synaptic structure"/>
    <property type="evidence" value="ECO:0007669"/>
    <property type="project" value="TreeGrafter"/>
</dbReference>
<dbReference type="GO" id="GO:0099158">
    <property type="term" value="P:regulation of recycling endosome localization within postsynapse"/>
    <property type="evidence" value="ECO:0007669"/>
    <property type="project" value="TreeGrafter"/>
</dbReference>
<protein>
    <submittedName>
        <fullName evidence="2">Uncharacterized protein</fullName>
    </submittedName>
</protein>
<evidence type="ECO:0000313" key="2">
    <source>
        <dbReference type="EMBL" id="KAJ8395944.1"/>
    </source>
</evidence>
<comment type="caution">
    <text evidence="2">The sequence shown here is derived from an EMBL/GenBank/DDBJ whole genome shotgun (WGS) entry which is preliminary data.</text>
</comment>
<dbReference type="GO" id="GO:0098978">
    <property type="term" value="C:glutamatergic synapse"/>
    <property type="evidence" value="ECO:0007669"/>
    <property type="project" value="TreeGrafter"/>
</dbReference>
<organism evidence="2 3">
    <name type="scientific">Aldrovandia affinis</name>
    <dbReference type="NCBI Taxonomy" id="143900"/>
    <lineage>
        <taxon>Eukaryota</taxon>
        <taxon>Metazoa</taxon>
        <taxon>Chordata</taxon>
        <taxon>Craniata</taxon>
        <taxon>Vertebrata</taxon>
        <taxon>Euteleostomi</taxon>
        <taxon>Actinopterygii</taxon>
        <taxon>Neopterygii</taxon>
        <taxon>Teleostei</taxon>
        <taxon>Notacanthiformes</taxon>
        <taxon>Halosauridae</taxon>
        <taxon>Aldrovandia</taxon>
    </lineage>
</organism>
<feature type="region of interest" description="Disordered" evidence="1">
    <location>
        <begin position="368"/>
        <end position="395"/>
    </location>
</feature>
<feature type="compositionally biased region" description="Polar residues" evidence="1">
    <location>
        <begin position="369"/>
        <end position="395"/>
    </location>
</feature>
<dbReference type="Gene3D" id="1.10.287.1490">
    <property type="match status" value="1"/>
</dbReference>
<name>A0AAD7S4Q3_9TELE</name>
<dbReference type="GO" id="GO:0099152">
    <property type="term" value="P:regulation of neurotransmitter receptor transport, endosome to postsynaptic membrane"/>
    <property type="evidence" value="ECO:0007669"/>
    <property type="project" value="TreeGrafter"/>
</dbReference>
<gene>
    <name evidence="2" type="ORF">AAFF_G00026520</name>
</gene>
<feature type="region of interest" description="Disordered" evidence="1">
    <location>
        <begin position="26"/>
        <end position="56"/>
    </location>
</feature>
<accession>A0AAD7S4Q3</accession>
<dbReference type="PANTHER" id="PTHR18978:SF1">
    <property type="entry name" value="GRIP1-ASSOCIATED PROTEIN 1"/>
    <property type="match status" value="1"/>
</dbReference>
<dbReference type="PANTHER" id="PTHR18978">
    <property type="entry name" value="GRIP-1 ASSOCIATED PROTEIN 1"/>
    <property type="match status" value="1"/>
</dbReference>
<dbReference type="GO" id="GO:0098837">
    <property type="term" value="C:postsynaptic recycling endosome"/>
    <property type="evidence" value="ECO:0007669"/>
    <property type="project" value="TreeGrafter"/>
</dbReference>
<keyword evidence="3" id="KW-1185">Reference proteome</keyword>
<feature type="compositionally biased region" description="Basic and acidic residues" evidence="1">
    <location>
        <begin position="90"/>
        <end position="120"/>
    </location>
</feature>
<feature type="region of interest" description="Disordered" evidence="1">
    <location>
        <begin position="281"/>
        <end position="312"/>
    </location>
</feature>
<feature type="region of interest" description="Disordered" evidence="1">
    <location>
        <begin position="74"/>
        <end position="125"/>
    </location>
</feature>
<dbReference type="GO" id="GO:0098998">
    <property type="term" value="C:extrinsic component of postsynaptic early endosome membrane"/>
    <property type="evidence" value="ECO:0007669"/>
    <property type="project" value="TreeGrafter"/>
</dbReference>
<sequence length="395" mass="44687">MQESQDQATDEYARALGDAQTRLAQKEAELRKAAENHASEAEQLRCRVEQESRDTHQVEANALREQLAQLEKSVEQEKAQNQELQAVQEKALRGESEKHGQQLKELRDQLEKSVEQEKAQNQELQTEQEKLLAQRDDVSSQLQEVNRANSRLLEQLTERGQEKDKLQQELEATRKTADKRKAMLDELAIDVAQEKSRHKEELSDAWLQHEKEVLGMGARYEKELRGLHEDKNRTEEEIRSQLRDEKARTRELESLQQTVEELQAQIQSMEGTKGWFERGLKEAEETAEKSALEHQEQEEQNHLLSEHRGGSGVCPGRGGQLDGCIGERGRHAFVGRTRCASVGAGGAVGVGGVPGCCRRVARERREDTVSSWLSSRTEHQGGQSACTTIENCKPS</sequence>
<dbReference type="EMBL" id="JAINUG010000111">
    <property type="protein sequence ID" value="KAJ8395944.1"/>
    <property type="molecule type" value="Genomic_DNA"/>
</dbReference>
<proteinExistence type="predicted"/>